<feature type="transmembrane region" description="Helical" evidence="1">
    <location>
        <begin position="147"/>
        <end position="168"/>
    </location>
</feature>
<organism evidence="2 3">
    <name type="scientific">Candidatus Rhabdochlamydia porcellionis</name>
    <dbReference type="NCBI Taxonomy" id="225148"/>
    <lineage>
        <taxon>Bacteria</taxon>
        <taxon>Pseudomonadati</taxon>
        <taxon>Chlamydiota</taxon>
        <taxon>Chlamydiia</taxon>
        <taxon>Parachlamydiales</taxon>
        <taxon>Candidatus Rhabdochlamydiaceae</taxon>
        <taxon>Candidatus Rhabdochlamydia</taxon>
    </lineage>
</organism>
<keyword evidence="1" id="KW-1133">Transmembrane helix</keyword>
<evidence type="ECO:0000313" key="3">
    <source>
        <dbReference type="Proteomes" id="UP000822862"/>
    </source>
</evidence>
<evidence type="ECO:0000256" key="1">
    <source>
        <dbReference type="SAM" id="Phobius"/>
    </source>
</evidence>
<sequence length="261" mass="30869">MINDEKLMEYHFHGFIPGPQEEVSIFLKRAELAKRQKNSHQALAFVQSLFDVYPNWVRIELTDQLQIWEAAATYIEENQDIFTPVVQIKKKGIPFWCAQEEILAHELVHATRIAFKENFFEEVLAYKTSRNWLRRYFGPIFFHPKEVVLFLFLLVGIWCYQLGCLFFFDNLPGLTLWIPCILTGMLMIRVVIIQTIFSLCLKKIRRLLKQPDKALSFALRLSDKEIIAFAFKSLDKMRKYIGKIQKKSLRWHMLALTCPIY</sequence>
<dbReference type="EMBL" id="CP075585">
    <property type="protein sequence ID" value="QZA59415.1"/>
    <property type="molecule type" value="Genomic_DNA"/>
</dbReference>
<protein>
    <recommendedName>
        <fullName evidence="4">Peptidase M48 domain-containing protein</fullName>
    </recommendedName>
</protein>
<dbReference type="Proteomes" id="UP000822862">
    <property type="component" value="Chromosome"/>
</dbReference>
<feature type="transmembrane region" description="Helical" evidence="1">
    <location>
        <begin position="174"/>
        <end position="201"/>
    </location>
</feature>
<reference evidence="2 3" key="1">
    <citation type="submission" date="2020-01" db="EMBL/GenBank/DDBJ databases">
        <authorList>
            <person name="Sixt B."/>
            <person name="Schulz F."/>
            <person name="Kostanjsek R."/>
            <person name="Koestlbacher S."/>
            <person name="Collingro A."/>
            <person name="Toenshoff E."/>
            <person name="Horn M."/>
        </authorList>
    </citation>
    <scope>NUCLEOTIDE SEQUENCE [LARGE SCALE GENOMIC DNA]</scope>
    <source>
        <strain evidence="2 3">15C</strain>
    </source>
</reference>
<evidence type="ECO:0008006" key="4">
    <source>
        <dbReference type="Google" id="ProtNLM"/>
    </source>
</evidence>
<evidence type="ECO:0000313" key="2">
    <source>
        <dbReference type="EMBL" id="QZA59415.1"/>
    </source>
</evidence>
<keyword evidence="1" id="KW-0472">Membrane</keyword>
<gene>
    <name evidence="2" type="ORF">RHAB15C_0001302</name>
</gene>
<name>A0ABX8Z152_9BACT</name>
<proteinExistence type="predicted"/>
<keyword evidence="3" id="KW-1185">Reference proteome</keyword>
<accession>A0ABX8Z152</accession>
<keyword evidence="1" id="KW-0812">Transmembrane</keyword>
<reference evidence="2 3" key="2">
    <citation type="submission" date="2021-05" db="EMBL/GenBank/DDBJ databases">
        <title>Ecology and evolution of chlamydial symbionts of arthropods.</title>
        <authorList>
            <person name="Halter T."/>
            <person name="Sixt B.S."/>
            <person name="Toenshoff E.R."/>
            <person name="Koestlbacher S."/>
            <person name="Schulz F."/>
            <person name="Kostanjsek R."/>
            <person name="Collingro A."/>
            <person name="Hendrickx F."/>
            <person name="Horn M."/>
        </authorList>
    </citation>
    <scope>NUCLEOTIDE SEQUENCE [LARGE SCALE GENOMIC DNA]</scope>
    <source>
        <strain evidence="2 3">15C</strain>
    </source>
</reference>